<dbReference type="PANTHER" id="PTHR43289">
    <property type="entry name" value="MITOGEN-ACTIVATED PROTEIN KINASE KINASE KINASE 20-RELATED"/>
    <property type="match status" value="1"/>
</dbReference>
<dbReference type="AlphaFoldDB" id="A0A5C6E3A6"/>
<dbReference type="SMART" id="SM00220">
    <property type="entry name" value="S_TKc"/>
    <property type="match status" value="1"/>
</dbReference>
<evidence type="ECO:0000313" key="10">
    <source>
        <dbReference type="EMBL" id="TWU43362.1"/>
    </source>
</evidence>
<dbReference type="InterPro" id="IPR011009">
    <property type="entry name" value="Kinase-like_dom_sf"/>
</dbReference>
<organism evidence="10 11">
    <name type="scientific">Novipirellula aureliae</name>
    <dbReference type="NCBI Taxonomy" id="2527966"/>
    <lineage>
        <taxon>Bacteria</taxon>
        <taxon>Pseudomonadati</taxon>
        <taxon>Planctomycetota</taxon>
        <taxon>Planctomycetia</taxon>
        <taxon>Pirellulales</taxon>
        <taxon>Pirellulaceae</taxon>
        <taxon>Novipirellula</taxon>
    </lineage>
</organism>
<protein>
    <recommendedName>
        <fullName evidence="1">non-specific serine/threonine protein kinase</fullName>
        <ecNumber evidence="1">2.7.11.1</ecNumber>
    </recommendedName>
</protein>
<evidence type="ECO:0000256" key="6">
    <source>
        <dbReference type="ARBA" id="ARBA00022840"/>
    </source>
</evidence>
<keyword evidence="11" id="KW-1185">Reference proteome</keyword>
<dbReference type="InterPro" id="IPR017441">
    <property type="entry name" value="Protein_kinase_ATP_BS"/>
</dbReference>
<dbReference type="SUPFAM" id="SSF56112">
    <property type="entry name" value="Protein kinase-like (PK-like)"/>
    <property type="match status" value="1"/>
</dbReference>
<dbReference type="InterPro" id="IPR008271">
    <property type="entry name" value="Ser/Thr_kinase_AS"/>
</dbReference>
<comment type="caution">
    <text evidence="10">The sequence shown here is derived from an EMBL/GenBank/DDBJ whole genome shotgun (WGS) entry which is preliminary data.</text>
</comment>
<dbReference type="Pfam" id="PF16868">
    <property type="entry name" value="NMT1_3"/>
    <property type="match status" value="1"/>
</dbReference>
<dbReference type="Gene3D" id="3.30.200.20">
    <property type="entry name" value="Phosphorylase Kinase, domain 1"/>
    <property type="match status" value="1"/>
</dbReference>
<evidence type="ECO:0000256" key="5">
    <source>
        <dbReference type="ARBA" id="ARBA00022777"/>
    </source>
</evidence>
<feature type="region of interest" description="Disordered" evidence="8">
    <location>
        <begin position="1"/>
        <end position="26"/>
    </location>
</feature>
<name>A0A5C6E3A6_9BACT</name>
<feature type="domain" description="Protein kinase" evidence="9">
    <location>
        <begin position="137"/>
        <end position="399"/>
    </location>
</feature>
<dbReference type="Proteomes" id="UP000315471">
    <property type="component" value="Unassembled WGS sequence"/>
</dbReference>
<keyword evidence="5 10" id="KW-0418">Kinase</keyword>
<dbReference type="InterPro" id="IPR000719">
    <property type="entry name" value="Prot_kinase_dom"/>
</dbReference>
<dbReference type="GO" id="GO:0004674">
    <property type="term" value="F:protein serine/threonine kinase activity"/>
    <property type="evidence" value="ECO:0007669"/>
    <property type="project" value="UniProtKB-KW"/>
</dbReference>
<dbReference type="PROSITE" id="PS00107">
    <property type="entry name" value="PROTEIN_KINASE_ATP"/>
    <property type="match status" value="1"/>
</dbReference>
<evidence type="ECO:0000256" key="4">
    <source>
        <dbReference type="ARBA" id="ARBA00022741"/>
    </source>
</evidence>
<keyword evidence="6 7" id="KW-0067">ATP-binding</keyword>
<sequence>MTVNEDPEFPNDPIGESLDEPKEEPIDRAFAAYLRSCDAGEMASRDDFLKQFPDVAQQLSELMEVADLVGRASGVATSPLHPRNKPRPSAIDPSAKTVGLSVASEDDSNVDPGATLPMPYRAKGDHGPTLPFNLGDYELLEMLGKGGMGIVYLARQTDLDRLVAVKMIRGGMLADESDVRRFYTEAQAAAKLNHPGIVPVHHFGQRAGHHFFSMSYIRGVDLQRRIDSGVIEPKTAARYVRDVARAIDHAHHNGVLHRDLKPANVMIDTDDNVLVTDFGLAKRMDSDSSVTGTGKAVGTPHYMAPEQAGGYSDLATQHSDIYSMGAILFACLTGRPPIMADNVVQTLLQVIHDPAPSIRSLKPDTPLDLDTIVAKCLEKLPTDRYQTATELANDLDAFINDQPIAAKARSLPMKVWHWLEGVPLVAAVTGRRMVDTSLSQRRFQAAMLLLLMISPFLVLAMASGWREYTSWIPREIAIAGGVEEGIYDDVSATLAERMIQRHDLTASMIPSNGSLDNRDRLLRREVDLAPMQASAVSGDTICVVAPLFYEKIHLLVASDSDIQSPADLANRRIAVGPLGSGSRATAEMVFESLGLPPSVLEREESSWSDLTHNLNRDNAPQAVIISIGVGSSFVFELLASERFRLLPIEPAMEISLQHPTLRPMTIDPTDYPGIDLPESGIATVGTTAFLAARHDSPDDLVTAVLESLYQEPEFCSGLIPRKNAAEWQGLSLHRAARQFYNASQSKTSPD</sequence>
<dbReference type="EMBL" id="SJPY01000003">
    <property type="protein sequence ID" value="TWU43362.1"/>
    <property type="molecule type" value="Genomic_DNA"/>
</dbReference>
<dbReference type="Gene3D" id="3.40.190.10">
    <property type="entry name" value="Periplasmic binding protein-like II"/>
    <property type="match status" value="2"/>
</dbReference>
<feature type="region of interest" description="Disordered" evidence="8">
    <location>
        <begin position="75"/>
        <end position="112"/>
    </location>
</feature>
<keyword evidence="4 7" id="KW-0547">Nucleotide-binding</keyword>
<dbReference type="InterPro" id="IPR011852">
    <property type="entry name" value="TRAP_TAXI"/>
</dbReference>
<dbReference type="RefSeq" id="WP_146599802.1">
    <property type="nucleotide sequence ID" value="NZ_SJPY01000003.1"/>
</dbReference>
<dbReference type="PROSITE" id="PS00108">
    <property type="entry name" value="PROTEIN_KINASE_ST"/>
    <property type="match status" value="1"/>
</dbReference>
<evidence type="ECO:0000256" key="1">
    <source>
        <dbReference type="ARBA" id="ARBA00012513"/>
    </source>
</evidence>
<dbReference type="Gene3D" id="1.10.510.10">
    <property type="entry name" value="Transferase(Phosphotransferase) domain 1"/>
    <property type="match status" value="1"/>
</dbReference>
<dbReference type="SUPFAM" id="SSF53850">
    <property type="entry name" value="Periplasmic binding protein-like II"/>
    <property type="match status" value="1"/>
</dbReference>
<dbReference type="OrthoDB" id="6111975at2"/>
<evidence type="ECO:0000256" key="7">
    <source>
        <dbReference type="PROSITE-ProRule" id="PRU10141"/>
    </source>
</evidence>
<evidence type="ECO:0000256" key="2">
    <source>
        <dbReference type="ARBA" id="ARBA00022527"/>
    </source>
</evidence>
<reference evidence="10 11" key="1">
    <citation type="submission" date="2019-02" db="EMBL/GenBank/DDBJ databases">
        <title>Deep-cultivation of Planctomycetes and their phenomic and genomic characterization uncovers novel biology.</title>
        <authorList>
            <person name="Wiegand S."/>
            <person name="Jogler M."/>
            <person name="Boedeker C."/>
            <person name="Pinto D."/>
            <person name="Vollmers J."/>
            <person name="Rivas-Marin E."/>
            <person name="Kohn T."/>
            <person name="Peeters S.H."/>
            <person name="Heuer A."/>
            <person name="Rast P."/>
            <person name="Oberbeckmann S."/>
            <person name="Bunk B."/>
            <person name="Jeske O."/>
            <person name="Meyerdierks A."/>
            <person name="Storesund J.E."/>
            <person name="Kallscheuer N."/>
            <person name="Luecker S."/>
            <person name="Lage O.M."/>
            <person name="Pohl T."/>
            <person name="Merkel B.J."/>
            <person name="Hornburger P."/>
            <person name="Mueller R.-W."/>
            <person name="Bruemmer F."/>
            <person name="Labrenz M."/>
            <person name="Spormann A.M."/>
            <person name="Op Den Camp H."/>
            <person name="Overmann J."/>
            <person name="Amann R."/>
            <person name="Jetten M.S.M."/>
            <person name="Mascher T."/>
            <person name="Medema M.H."/>
            <person name="Devos D.P."/>
            <person name="Kaster A.-K."/>
            <person name="Ovreas L."/>
            <person name="Rohde M."/>
            <person name="Galperin M.Y."/>
            <person name="Jogler C."/>
        </authorList>
    </citation>
    <scope>NUCLEOTIDE SEQUENCE [LARGE SCALE GENOMIC DNA]</scope>
    <source>
        <strain evidence="10 11">Q31b</strain>
    </source>
</reference>
<dbReference type="FunFam" id="1.10.510.10:FF:000021">
    <property type="entry name" value="Serine/threonine protein kinase"/>
    <property type="match status" value="1"/>
</dbReference>
<dbReference type="NCBIfam" id="TIGR02122">
    <property type="entry name" value="TRAP_TAXI"/>
    <property type="match status" value="1"/>
</dbReference>
<dbReference type="Pfam" id="PF00069">
    <property type="entry name" value="Pkinase"/>
    <property type="match status" value="1"/>
</dbReference>
<dbReference type="EC" id="2.7.11.1" evidence="1"/>
<accession>A0A5C6E3A6</accession>
<dbReference type="GO" id="GO:0005524">
    <property type="term" value="F:ATP binding"/>
    <property type="evidence" value="ECO:0007669"/>
    <property type="project" value="UniProtKB-UniRule"/>
</dbReference>
<evidence type="ECO:0000313" key="11">
    <source>
        <dbReference type="Proteomes" id="UP000315471"/>
    </source>
</evidence>
<dbReference type="CDD" id="cd14014">
    <property type="entry name" value="STKc_PknB_like"/>
    <property type="match status" value="1"/>
</dbReference>
<evidence type="ECO:0000256" key="8">
    <source>
        <dbReference type="SAM" id="MobiDB-lite"/>
    </source>
</evidence>
<proteinExistence type="predicted"/>
<evidence type="ECO:0000259" key="9">
    <source>
        <dbReference type="PROSITE" id="PS50011"/>
    </source>
</evidence>
<keyword evidence="2" id="KW-0723">Serine/threonine-protein kinase</keyword>
<dbReference type="PANTHER" id="PTHR43289:SF6">
    <property type="entry name" value="SERINE_THREONINE-PROTEIN KINASE NEKL-3"/>
    <property type="match status" value="1"/>
</dbReference>
<keyword evidence="3 10" id="KW-0808">Transferase</keyword>
<dbReference type="PROSITE" id="PS50011">
    <property type="entry name" value="PROTEIN_KINASE_DOM"/>
    <property type="match status" value="1"/>
</dbReference>
<evidence type="ECO:0000256" key="3">
    <source>
        <dbReference type="ARBA" id="ARBA00022679"/>
    </source>
</evidence>
<gene>
    <name evidence="10" type="primary">prkC_5</name>
    <name evidence="10" type="ORF">Q31b_24010</name>
</gene>
<feature type="binding site" evidence="7">
    <location>
        <position position="166"/>
    </location>
    <ligand>
        <name>ATP</name>
        <dbReference type="ChEBI" id="CHEBI:30616"/>
    </ligand>
</feature>